<feature type="compositionally biased region" description="Basic and acidic residues" evidence="1">
    <location>
        <begin position="14"/>
        <end position="28"/>
    </location>
</feature>
<protein>
    <submittedName>
        <fullName evidence="4">tRNA(Ile)-lysidine synthase-tRNA(Ile)-2-lysyl-cytidine synthase-tRNA(Ile)-lysidine synthetase</fullName>
    </submittedName>
</protein>
<dbReference type="AlphaFoldDB" id="A0A1L0F5H6"/>
<evidence type="ECO:0000256" key="1">
    <source>
        <dbReference type="SAM" id="MobiDB-lite"/>
    </source>
</evidence>
<feature type="region of interest" description="Disordered" evidence="1">
    <location>
        <begin position="1"/>
        <end position="28"/>
    </location>
</feature>
<dbReference type="RefSeq" id="WP_075518547.1">
    <property type="nucleotide sequence ID" value="NZ_FPLD01000131.1"/>
</dbReference>
<proteinExistence type="predicted"/>
<feature type="domain" description="DUF7201" evidence="3">
    <location>
        <begin position="28"/>
        <end position="129"/>
    </location>
</feature>
<keyword evidence="2" id="KW-0472">Membrane</keyword>
<organism evidence="4 5">
    <name type="scientific">Moritella viscosa</name>
    <dbReference type="NCBI Taxonomy" id="80854"/>
    <lineage>
        <taxon>Bacteria</taxon>
        <taxon>Pseudomonadati</taxon>
        <taxon>Pseudomonadota</taxon>
        <taxon>Gammaproteobacteria</taxon>
        <taxon>Alteromonadales</taxon>
        <taxon>Moritellaceae</taxon>
        <taxon>Moritella</taxon>
    </lineage>
</organism>
<accession>A0A1L0F5H6</accession>
<keyword evidence="2" id="KW-0812">Transmembrane</keyword>
<evidence type="ECO:0000259" key="3">
    <source>
        <dbReference type="Pfam" id="PF23831"/>
    </source>
</evidence>
<sequence length="134" mass="15722">MQPEPQPPLYQLKMDADRDSDRADEKSDKILDKLDTNLDKLTSMLSSVNIMIAKHDLSIEHINNRFQERDDYYHKIMVEDKKLMDKQTEDKMNKLEKRINENEKFKYKAVALISLLPIIISLIPIVMNFMIVAA</sequence>
<feature type="transmembrane region" description="Helical" evidence="2">
    <location>
        <begin position="107"/>
        <end position="131"/>
    </location>
</feature>
<dbReference type="EMBL" id="FPLD01000131">
    <property type="protein sequence ID" value="SGZ17382.1"/>
    <property type="molecule type" value="Genomic_DNA"/>
</dbReference>
<dbReference type="Pfam" id="PF23831">
    <property type="entry name" value="DUF7201"/>
    <property type="match status" value="1"/>
</dbReference>
<reference evidence="4 5" key="1">
    <citation type="submission" date="2016-11" db="EMBL/GenBank/DDBJ databases">
        <authorList>
            <person name="Jaros S."/>
            <person name="Januszkiewicz K."/>
            <person name="Wedrychowicz H."/>
        </authorList>
    </citation>
    <scope>NUCLEOTIDE SEQUENCE [LARGE SCALE GENOMIC DNA]</scope>
    <source>
        <strain evidence="4">NVI 5450</strain>
    </source>
</reference>
<gene>
    <name evidence="4" type="ORF">NVI5450_4512</name>
</gene>
<name>A0A1L0F5H6_9GAMM</name>
<dbReference type="Proteomes" id="UP000183794">
    <property type="component" value="Unassembled WGS sequence"/>
</dbReference>
<evidence type="ECO:0000313" key="4">
    <source>
        <dbReference type="EMBL" id="SGZ17382.1"/>
    </source>
</evidence>
<dbReference type="InterPro" id="IPR055625">
    <property type="entry name" value="DUF7201"/>
</dbReference>
<evidence type="ECO:0000256" key="2">
    <source>
        <dbReference type="SAM" id="Phobius"/>
    </source>
</evidence>
<evidence type="ECO:0000313" key="5">
    <source>
        <dbReference type="Proteomes" id="UP000183794"/>
    </source>
</evidence>
<keyword evidence="2" id="KW-1133">Transmembrane helix</keyword>